<dbReference type="AlphaFoldDB" id="A0A2P2MN73"/>
<evidence type="ECO:0000313" key="1">
    <source>
        <dbReference type="EMBL" id="MBX31681.1"/>
    </source>
</evidence>
<dbReference type="EMBL" id="GGEC01051197">
    <property type="protein sequence ID" value="MBX31681.1"/>
    <property type="molecule type" value="Transcribed_RNA"/>
</dbReference>
<name>A0A2P2MN73_RHIMU</name>
<proteinExistence type="predicted"/>
<organism evidence="1">
    <name type="scientific">Rhizophora mucronata</name>
    <name type="common">Asiatic mangrove</name>
    <dbReference type="NCBI Taxonomy" id="61149"/>
    <lineage>
        <taxon>Eukaryota</taxon>
        <taxon>Viridiplantae</taxon>
        <taxon>Streptophyta</taxon>
        <taxon>Embryophyta</taxon>
        <taxon>Tracheophyta</taxon>
        <taxon>Spermatophyta</taxon>
        <taxon>Magnoliopsida</taxon>
        <taxon>eudicotyledons</taxon>
        <taxon>Gunneridae</taxon>
        <taxon>Pentapetalae</taxon>
        <taxon>rosids</taxon>
        <taxon>fabids</taxon>
        <taxon>Malpighiales</taxon>
        <taxon>Rhizophoraceae</taxon>
        <taxon>Rhizophora</taxon>
    </lineage>
</organism>
<reference evidence="1" key="1">
    <citation type="submission" date="2018-02" db="EMBL/GenBank/DDBJ databases">
        <title>Rhizophora mucronata_Transcriptome.</title>
        <authorList>
            <person name="Meera S.P."/>
            <person name="Sreeshan A."/>
            <person name="Augustine A."/>
        </authorList>
    </citation>
    <scope>NUCLEOTIDE SEQUENCE</scope>
    <source>
        <tissue evidence="1">Leaf</tissue>
    </source>
</reference>
<accession>A0A2P2MN73</accession>
<sequence length="30" mass="3658">MFIDKLFEGQVIRHNNWMTHTGIYFIFVLS</sequence>
<protein>
    <submittedName>
        <fullName evidence="1">Uncharacterized protein</fullName>
    </submittedName>
</protein>